<reference evidence="1" key="1">
    <citation type="submission" date="2021-02" db="EMBL/GenBank/DDBJ databases">
        <authorList>
            <person name="Dougan E. K."/>
            <person name="Rhodes N."/>
            <person name="Thang M."/>
            <person name="Chan C."/>
        </authorList>
    </citation>
    <scope>NUCLEOTIDE SEQUENCE</scope>
</reference>
<evidence type="ECO:0000313" key="2">
    <source>
        <dbReference type="Proteomes" id="UP000654075"/>
    </source>
</evidence>
<evidence type="ECO:0000313" key="1">
    <source>
        <dbReference type="EMBL" id="CAE8588378.1"/>
    </source>
</evidence>
<proteinExistence type="predicted"/>
<dbReference type="AlphaFoldDB" id="A0A813DRX5"/>
<dbReference type="EMBL" id="CAJNNV010003108">
    <property type="protein sequence ID" value="CAE8588378.1"/>
    <property type="molecule type" value="Genomic_DNA"/>
</dbReference>
<organism evidence="1 2">
    <name type="scientific">Polarella glacialis</name>
    <name type="common">Dinoflagellate</name>
    <dbReference type="NCBI Taxonomy" id="89957"/>
    <lineage>
        <taxon>Eukaryota</taxon>
        <taxon>Sar</taxon>
        <taxon>Alveolata</taxon>
        <taxon>Dinophyceae</taxon>
        <taxon>Suessiales</taxon>
        <taxon>Suessiaceae</taxon>
        <taxon>Polarella</taxon>
    </lineage>
</organism>
<dbReference type="Proteomes" id="UP000654075">
    <property type="component" value="Unassembled WGS sequence"/>
</dbReference>
<keyword evidence="2" id="KW-1185">Reference proteome</keyword>
<feature type="non-terminal residue" evidence="1">
    <location>
        <position position="112"/>
    </location>
</feature>
<accession>A0A813DRX5</accession>
<gene>
    <name evidence="1" type="ORF">PGLA1383_LOCUS7179</name>
</gene>
<protein>
    <submittedName>
        <fullName evidence="1">Uncharacterized protein</fullName>
    </submittedName>
</protein>
<feature type="non-terminal residue" evidence="1">
    <location>
        <position position="1"/>
    </location>
</feature>
<comment type="caution">
    <text evidence="1">The sequence shown here is derived from an EMBL/GenBank/DDBJ whole genome shotgun (WGS) entry which is preliminary data.</text>
</comment>
<name>A0A813DRX5_POLGL</name>
<sequence length="112" mass="12221">ARLLAELRRAGSPTDRLLMQLRSAQQPDERFFQSLLAMPHIFGGGLGALGRHSHLPATFHVWDGQRLDPGTPLQAAGAPVQIYSPPLLRDVRANFSSLLEAAQSSPSTHFAR</sequence>